<dbReference type="AntiFam" id="ANF00034">
    <property type="entry name" value="Antisense to 5.8S rRNA"/>
</dbReference>
<sequence length="141" mass="15842">MEAPLEETCVRAEPGCAICVQRFDDSLNSAIRTTYRISLRSSSLREPRYPSAGVVGFHKLRQRRRESPRCAREGAVGRGEPRARPRRNTSTPHSPRRETRGVRARVGSGEPPGQPRAPRERGARDGVRRVRCSIGVGWKDR</sequence>
<organism evidence="2 3">
    <name type="scientific">Emiliania huxleyi (strain CCMP1516)</name>
    <dbReference type="NCBI Taxonomy" id="280463"/>
    <lineage>
        <taxon>Eukaryota</taxon>
        <taxon>Haptista</taxon>
        <taxon>Haptophyta</taxon>
        <taxon>Prymnesiophyceae</taxon>
        <taxon>Isochrysidales</taxon>
        <taxon>Noelaerhabdaceae</taxon>
        <taxon>Emiliania</taxon>
    </lineage>
</organism>
<dbReference type="GeneID" id="17250033"/>
<reference evidence="3" key="1">
    <citation type="journal article" date="2013" name="Nature">
        <title>Pan genome of the phytoplankton Emiliania underpins its global distribution.</title>
        <authorList>
            <person name="Read B.A."/>
            <person name="Kegel J."/>
            <person name="Klute M.J."/>
            <person name="Kuo A."/>
            <person name="Lefebvre S.C."/>
            <person name="Maumus F."/>
            <person name="Mayer C."/>
            <person name="Miller J."/>
            <person name="Monier A."/>
            <person name="Salamov A."/>
            <person name="Young J."/>
            <person name="Aguilar M."/>
            <person name="Claverie J.M."/>
            <person name="Frickenhaus S."/>
            <person name="Gonzalez K."/>
            <person name="Herman E.K."/>
            <person name="Lin Y.C."/>
            <person name="Napier J."/>
            <person name="Ogata H."/>
            <person name="Sarno A.F."/>
            <person name="Shmutz J."/>
            <person name="Schroeder D."/>
            <person name="de Vargas C."/>
            <person name="Verret F."/>
            <person name="von Dassow P."/>
            <person name="Valentin K."/>
            <person name="Van de Peer Y."/>
            <person name="Wheeler G."/>
            <person name="Dacks J.B."/>
            <person name="Delwiche C.F."/>
            <person name="Dyhrman S.T."/>
            <person name="Glockner G."/>
            <person name="John U."/>
            <person name="Richards T."/>
            <person name="Worden A.Z."/>
            <person name="Zhang X."/>
            <person name="Grigoriev I.V."/>
            <person name="Allen A.E."/>
            <person name="Bidle K."/>
            <person name="Borodovsky M."/>
            <person name="Bowler C."/>
            <person name="Brownlee C."/>
            <person name="Cock J.M."/>
            <person name="Elias M."/>
            <person name="Gladyshev V.N."/>
            <person name="Groth M."/>
            <person name="Guda C."/>
            <person name="Hadaegh A."/>
            <person name="Iglesias-Rodriguez M.D."/>
            <person name="Jenkins J."/>
            <person name="Jones B.M."/>
            <person name="Lawson T."/>
            <person name="Leese F."/>
            <person name="Lindquist E."/>
            <person name="Lobanov A."/>
            <person name="Lomsadze A."/>
            <person name="Malik S.B."/>
            <person name="Marsh M.E."/>
            <person name="Mackinder L."/>
            <person name="Mock T."/>
            <person name="Mueller-Roeber B."/>
            <person name="Pagarete A."/>
            <person name="Parker M."/>
            <person name="Probert I."/>
            <person name="Quesneville H."/>
            <person name="Raines C."/>
            <person name="Rensing S.A."/>
            <person name="Riano-Pachon D.M."/>
            <person name="Richier S."/>
            <person name="Rokitta S."/>
            <person name="Shiraiwa Y."/>
            <person name="Soanes D.M."/>
            <person name="van der Giezen M."/>
            <person name="Wahlund T.M."/>
            <person name="Williams B."/>
            <person name="Wilson W."/>
            <person name="Wolfe G."/>
            <person name="Wurch L.L."/>
        </authorList>
    </citation>
    <scope>NUCLEOTIDE SEQUENCE</scope>
</reference>
<protein>
    <submittedName>
        <fullName evidence="2">Uncharacterized protein</fullName>
    </submittedName>
</protein>
<dbReference type="RefSeq" id="XP_005756328.1">
    <property type="nucleotide sequence ID" value="XM_005756271.1"/>
</dbReference>
<dbReference type="Proteomes" id="UP000013827">
    <property type="component" value="Unassembled WGS sequence"/>
</dbReference>
<evidence type="ECO:0000256" key="1">
    <source>
        <dbReference type="SAM" id="MobiDB-lite"/>
    </source>
</evidence>
<accession>A0A0D3HY14</accession>
<dbReference type="PaxDb" id="2903-EOD03899"/>
<dbReference type="KEGG" id="ehx:EMIHUDRAFT_79347"/>
<keyword evidence="3" id="KW-1185">Reference proteome</keyword>
<dbReference type="PANTHER" id="PTHR33205">
    <property type="entry name" value="TRANSMEMBRANE PROTEIN"/>
    <property type="match status" value="1"/>
</dbReference>
<dbReference type="EnsemblProtists" id="EOD03899">
    <property type="protein sequence ID" value="EOD03899"/>
    <property type="gene ID" value="EMIHUDRAFT_79347"/>
</dbReference>
<dbReference type="PANTHER" id="PTHR33205:SF1">
    <property type="entry name" value="TRANSMEMBRANE PROTEIN"/>
    <property type="match status" value="1"/>
</dbReference>
<dbReference type="HOGENOM" id="CLU_152248_0_0_1"/>
<name>A0A0D3HY14_EMIH1</name>
<proteinExistence type="predicted"/>
<evidence type="ECO:0000313" key="3">
    <source>
        <dbReference type="Proteomes" id="UP000013827"/>
    </source>
</evidence>
<evidence type="ECO:0000313" key="2">
    <source>
        <dbReference type="EnsemblProtists" id="EOD03899"/>
    </source>
</evidence>
<reference evidence="2" key="2">
    <citation type="submission" date="2024-10" db="UniProtKB">
        <authorList>
            <consortium name="EnsemblProtists"/>
        </authorList>
    </citation>
    <scope>IDENTIFICATION</scope>
</reference>
<feature type="region of interest" description="Disordered" evidence="1">
    <location>
        <begin position="41"/>
        <end position="141"/>
    </location>
</feature>
<dbReference type="AlphaFoldDB" id="A0A0D3HY14"/>
<feature type="compositionally biased region" description="Basic and acidic residues" evidence="1">
    <location>
        <begin position="117"/>
        <end position="128"/>
    </location>
</feature>
<dbReference type="eggNOG" id="ENOG502SDCQ">
    <property type="taxonomic scope" value="Eukaryota"/>
</dbReference>